<feature type="transmembrane region" description="Helical" evidence="7">
    <location>
        <begin position="29"/>
        <end position="46"/>
    </location>
</feature>
<dbReference type="InterPro" id="IPR003148">
    <property type="entry name" value="RCK_N"/>
</dbReference>
<dbReference type="GO" id="GO:1902600">
    <property type="term" value="P:proton transmembrane transport"/>
    <property type="evidence" value="ECO:0007669"/>
    <property type="project" value="InterPro"/>
</dbReference>
<evidence type="ECO:0000256" key="3">
    <source>
        <dbReference type="ARBA" id="ARBA00022448"/>
    </source>
</evidence>
<dbReference type="EMBL" id="PCXO01000004">
    <property type="protein sequence ID" value="PIR41541.1"/>
    <property type="molecule type" value="Genomic_DNA"/>
</dbReference>
<dbReference type="PANTHER" id="PTHR42751">
    <property type="entry name" value="SODIUM/HYDROGEN EXCHANGER FAMILY/TRKA DOMAIN PROTEIN"/>
    <property type="match status" value="1"/>
</dbReference>
<reference evidence="10 11" key="1">
    <citation type="submission" date="2017-09" db="EMBL/GenBank/DDBJ databases">
        <title>Depth-based differentiation of microbial function through sediment-hosted aquifers and enrichment of novel symbionts in the deep terrestrial subsurface.</title>
        <authorList>
            <person name="Probst A.J."/>
            <person name="Ladd B."/>
            <person name="Jarett J.K."/>
            <person name="Geller-Mcgrath D.E."/>
            <person name="Sieber C.M."/>
            <person name="Emerson J.B."/>
            <person name="Anantharaman K."/>
            <person name="Thomas B.C."/>
            <person name="Malmstrom R."/>
            <person name="Stieglmeier M."/>
            <person name="Klingl A."/>
            <person name="Woyke T."/>
            <person name="Ryan C.M."/>
            <person name="Banfield J.F."/>
        </authorList>
    </citation>
    <scope>NUCLEOTIDE SEQUENCE [LARGE SCALE GENOMIC DNA]</scope>
    <source>
        <strain evidence="10">CG10_big_fil_rev_8_21_14_0_10_46_23</strain>
    </source>
</reference>
<dbReference type="GO" id="GO:0015297">
    <property type="term" value="F:antiporter activity"/>
    <property type="evidence" value="ECO:0007669"/>
    <property type="project" value="InterPro"/>
</dbReference>
<dbReference type="Gene3D" id="3.40.50.720">
    <property type="entry name" value="NAD(P)-binding Rossmann-like Domain"/>
    <property type="match status" value="1"/>
</dbReference>
<gene>
    <name evidence="10" type="ORF">COV31_00325</name>
</gene>
<dbReference type="GO" id="GO:0006813">
    <property type="term" value="P:potassium ion transport"/>
    <property type="evidence" value="ECO:0007669"/>
    <property type="project" value="InterPro"/>
</dbReference>
<feature type="transmembrane region" description="Helical" evidence="7">
    <location>
        <begin position="145"/>
        <end position="168"/>
    </location>
</feature>
<evidence type="ECO:0000259" key="9">
    <source>
        <dbReference type="Pfam" id="PF02254"/>
    </source>
</evidence>
<evidence type="ECO:0000256" key="2">
    <source>
        <dbReference type="ARBA" id="ARBA00005551"/>
    </source>
</evidence>
<dbReference type="AlphaFoldDB" id="A0A2H0R4T6"/>
<dbReference type="PANTHER" id="PTHR42751:SF3">
    <property type="entry name" value="SODIUM_GLUTAMATE SYMPORTER"/>
    <property type="match status" value="1"/>
</dbReference>
<dbReference type="Pfam" id="PF02254">
    <property type="entry name" value="TrkA_N"/>
    <property type="match status" value="1"/>
</dbReference>
<feature type="transmembrane region" description="Helical" evidence="7">
    <location>
        <begin position="180"/>
        <end position="200"/>
    </location>
</feature>
<protein>
    <submittedName>
        <fullName evidence="10">Sodium:proton exchanger</fullName>
    </submittedName>
</protein>
<feature type="transmembrane region" description="Helical" evidence="7">
    <location>
        <begin position="290"/>
        <end position="311"/>
    </location>
</feature>
<dbReference type="Proteomes" id="UP000230232">
    <property type="component" value="Unassembled WGS sequence"/>
</dbReference>
<feature type="transmembrane region" description="Helical" evidence="7">
    <location>
        <begin position="6"/>
        <end position="24"/>
    </location>
</feature>
<dbReference type="SUPFAM" id="SSF51735">
    <property type="entry name" value="NAD(P)-binding Rossmann-fold domains"/>
    <property type="match status" value="1"/>
</dbReference>
<keyword evidence="4 7" id="KW-0812">Transmembrane</keyword>
<evidence type="ECO:0000256" key="5">
    <source>
        <dbReference type="ARBA" id="ARBA00022989"/>
    </source>
</evidence>
<dbReference type="InterPro" id="IPR038770">
    <property type="entry name" value="Na+/solute_symporter_sf"/>
</dbReference>
<evidence type="ECO:0000256" key="4">
    <source>
        <dbReference type="ARBA" id="ARBA00022692"/>
    </source>
</evidence>
<feature type="transmembrane region" description="Helical" evidence="7">
    <location>
        <begin position="82"/>
        <end position="108"/>
    </location>
</feature>
<feature type="transmembrane region" description="Helical" evidence="7">
    <location>
        <begin position="350"/>
        <end position="372"/>
    </location>
</feature>
<dbReference type="Gene3D" id="1.20.1530.20">
    <property type="match status" value="1"/>
</dbReference>
<proteinExistence type="inferred from homology"/>
<organism evidence="10 11">
    <name type="scientific">Candidatus Yanofskybacteria bacterium CG10_big_fil_rev_8_21_14_0_10_46_23</name>
    <dbReference type="NCBI Taxonomy" id="1975098"/>
    <lineage>
        <taxon>Bacteria</taxon>
        <taxon>Candidatus Yanofskyibacteriota</taxon>
    </lineage>
</organism>
<accession>A0A2H0R4T6</accession>
<feature type="transmembrane region" description="Helical" evidence="7">
    <location>
        <begin position="265"/>
        <end position="284"/>
    </location>
</feature>
<evidence type="ECO:0000256" key="6">
    <source>
        <dbReference type="ARBA" id="ARBA00023136"/>
    </source>
</evidence>
<evidence type="ECO:0000259" key="8">
    <source>
        <dbReference type="Pfam" id="PF00999"/>
    </source>
</evidence>
<keyword evidence="5 7" id="KW-1133">Transmembrane helix</keyword>
<feature type="domain" description="RCK N-terminal" evidence="9">
    <location>
        <begin position="405"/>
        <end position="520"/>
    </location>
</feature>
<feature type="transmembrane region" description="Helical" evidence="7">
    <location>
        <begin position="323"/>
        <end position="344"/>
    </location>
</feature>
<dbReference type="InterPro" id="IPR036291">
    <property type="entry name" value="NAD(P)-bd_dom_sf"/>
</dbReference>
<name>A0A2H0R4T6_9BACT</name>
<feature type="transmembrane region" description="Helical" evidence="7">
    <location>
        <begin position="114"/>
        <end position="133"/>
    </location>
</feature>
<feature type="transmembrane region" description="Helical" evidence="7">
    <location>
        <begin position="212"/>
        <end position="231"/>
    </location>
</feature>
<dbReference type="GO" id="GO:0016020">
    <property type="term" value="C:membrane"/>
    <property type="evidence" value="ECO:0007669"/>
    <property type="project" value="UniProtKB-SubCell"/>
</dbReference>
<comment type="caution">
    <text evidence="10">The sequence shown here is derived from an EMBL/GenBank/DDBJ whole genome shotgun (WGS) entry which is preliminary data.</text>
</comment>
<comment type="similarity">
    <text evidence="2">Belongs to the monovalent cation:proton antiporter 2 (CPA2) transporter (TC 2.A.37) family.</text>
</comment>
<evidence type="ECO:0000313" key="11">
    <source>
        <dbReference type="Proteomes" id="UP000230232"/>
    </source>
</evidence>
<dbReference type="Pfam" id="PF00999">
    <property type="entry name" value="Na_H_Exchanger"/>
    <property type="match status" value="1"/>
</dbReference>
<comment type="subcellular location">
    <subcellularLocation>
        <location evidence="1">Membrane</location>
        <topology evidence="1">Multi-pass membrane protein</topology>
    </subcellularLocation>
</comment>
<feature type="domain" description="Cation/H+ exchanger transmembrane" evidence="8">
    <location>
        <begin position="11"/>
        <end position="364"/>
    </location>
</feature>
<keyword evidence="6 7" id="KW-0472">Membrane</keyword>
<dbReference type="InterPro" id="IPR006153">
    <property type="entry name" value="Cation/H_exchanger_TM"/>
</dbReference>
<evidence type="ECO:0000256" key="7">
    <source>
        <dbReference type="SAM" id="Phobius"/>
    </source>
</evidence>
<keyword evidence="3" id="KW-0813">Transport</keyword>
<evidence type="ECO:0000256" key="1">
    <source>
        <dbReference type="ARBA" id="ARBA00004141"/>
    </source>
</evidence>
<evidence type="ECO:0000313" key="10">
    <source>
        <dbReference type="EMBL" id="PIR41541.1"/>
    </source>
</evidence>
<feature type="transmembrane region" description="Helical" evidence="7">
    <location>
        <begin position="52"/>
        <end position="70"/>
    </location>
</feature>
<sequence>MEVFTEISIIIAVAAGVSIVMRILRQPLIIGYIITGLIVGPYLLNIVSTGGIIQTFSQIGIAFLLFIVGLELSPRAIREVGWVSLLTGLGQIIFTSLVGFGIGIWLGFSQIEAAYIGIALTFSSTIVVLKILSDKGDTKTLYGRVAIGAMLVQDIVAAILLIFIASFSSGSKAISLAVELLIKASLTVGVLILISAYILPRISRFIGGSQEFLFLFSIAWGLGIGSLMHFVGLSVEVGALIAGVALSMSPYNVEISAKMHPLRDFFLVLFFVFLGSQLSFGALGPLLKPAAIFSLFILIGNPFIFIVLMGLQGYRSRTSFMAGVTMAQISEFSFILVILGVTIGHISESILSLVTIVGLITIAGSTYMIIYADRIFRYKPVKKFLSEFEWGRKRDKRITTSHFDIILLGYNEMGFDLVKSFSRLGRKFLVVDFDPRVVHHLTEAGIANQFGDARNPEFLAELSLKTARMVISVIPDLETNLLIIDQAKKARKSSIVIVIANNFEDTKKLYKAGASYVLMPHILGGHHAAKMIFDSDLRASDFVRDRKKHLKYIEKRSTIEL</sequence>